<accession>A0A821L3P5</accession>
<dbReference type="Proteomes" id="UP000663873">
    <property type="component" value="Unassembled WGS sequence"/>
</dbReference>
<name>A0A821L3P5_9BILA</name>
<organism evidence="2 3">
    <name type="scientific">Rotaria socialis</name>
    <dbReference type="NCBI Taxonomy" id="392032"/>
    <lineage>
        <taxon>Eukaryota</taxon>
        <taxon>Metazoa</taxon>
        <taxon>Spiralia</taxon>
        <taxon>Gnathifera</taxon>
        <taxon>Rotifera</taxon>
        <taxon>Eurotatoria</taxon>
        <taxon>Bdelloidea</taxon>
        <taxon>Philodinida</taxon>
        <taxon>Philodinidae</taxon>
        <taxon>Rotaria</taxon>
    </lineage>
</organism>
<reference evidence="2" key="1">
    <citation type="submission" date="2021-02" db="EMBL/GenBank/DDBJ databases">
        <authorList>
            <person name="Nowell W R."/>
        </authorList>
    </citation>
    <scope>NUCLEOTIDE SEQUENCE</scope>
</reference>
<evidence type="ECO:0000313" key="3">
    <source>
        <dbReference type="Proteomes" id="UP000663873"/>
    </source>
</evidence>
<evidence type="ECO:0000256" key="1">
    <source>
        <dbReference type="SAM" id="MobiDB-lite"/>
    </source>
</evidence>
<feature type="compositionally biased region" description="Polar residues" evidence="1">
    <location>
        <begin position="1"/>
        <end position="32"/>
    </location>
</feature>
<dbReference type="EMBL" id="CAJOBP010039776">
    <property type="protein sequence ID" value="CAF4745135.1"/>
    <property type="molecule type" value="Genomic_DNA"/>
</dbReference>
<comment type="caution">
    <text evidence="2">The sequence shown here is derived from an EMBL/GenBank/DDBJ whole genome shotgun (WGS) entry which is preliminary data.</text>
</comment>
<protein>
    <submittedName>
        <fullName evidence="2">Uncharacterized protein</fullName>
    </submittedName>
</protein>
<proteinExistence type="predicted"/>
<gene>
    <name evidence="2" type="ORF">UJA718_LOCUS38601</name>
</gene>
<evidence type="ECO:0000313" key="2">
    <source>
        <dbReference type="EMBL" id="CAF4745135.1"/>
    </source>
</evidence>
<feature type="region of interest" description="Disordered" evidence="1">
    <location>
        <begin position="1"/>
        <end position="38"/>
    </location>
</feature>
<keyword evidence="3" id="KW-1185">Reference proteome</keyword>
<feature type="non-terminal residue" evidence="2">
    <location>
        <position position="38"/>
    </location>
</feature>
<dbReference type="AlphaFoldDB" id="A0A821L3P5"/>
<sequence>MSISPSQRNSSPEIVNTMTGNSNEDDAQQFQQIIRDRK</sequence>